<dbReference type="Proteomes" id="UP000824111">
    <property type="component" value="Unassembled WGS sequence"/>
</dbReference>
<proteinExistence type="predicted"/>
<dbReference type="InterPro" id="IPR001034">
    <property type="entry name" value="DeoR_HTH"/>
</dbReference>
<gene>
    <name evidence="5" type="ORF">IAB04_03320</name>
</gene>
<dbReference type="EMBL" id="DVND01000088">
    <property type="protein sequence ID" value="HIU48370.1"/>
    <property type="molecule type" value="Genomic_DNA"/>
</dbReference>
<evidence type="ECO:0000313" key="6">
    <source>
        <dbReference type="Proteomes" id="UP000824111"/>
    </source>
</evidence>
<dbReference type="SMART" id="SM01134">
    <property type="entry name" value="DeoRC"/>
    <property type="match status" value="1"/>
</dbReference>
<dbReference type="AlphaFoldDB" id="A0A9D1LUH8"/>
<name>A0A9D1LUH8_9FIRM</name>
<evidence type="ECO:0000313" key="5">
    <source>
        <dbReference type="EMBL" id="HIU48370.1"/>
    </source>
</evidence>
<dbReference type="Pfam" id="PF00455">
    <property type="entry name" value="DeoRC"/>
    <property type="match status" value="1"/>
</dbReference>
<dbReference type="InterPro" id="IPR037171">
    <property type="entry name" value="NagB/RpiA_transferase-like"/>
</dbReference>
<dbReference type="SMART" id="SM00420">
    <property type="entry name" value="HTH_DEOR"/>
    <property type="match status" value="1"/>
</dbReference>
<dbReference type="SUPFAM" id="SSF100950">
    <property type="entry name" value="NagB/RpiA/CoA transferase-like"/>
    <property type="match status" value="1"/>
</dbReference>
<organism evidence="5 6">
    <name type="scientific">Candidatus Avimonoglobus intestinipullorum</name>
    <dbReference type="NCBI Taxonomy" id="2840699"/>
    <lineage>
        <taxon>Bacteria</taxon>
        <taxon>Bacillati</taxon>
        <taxon>Bacillota</taxon>
        <taxon>Clostridia</taxon>
        <taxon>Eubacteriales</taxon>
        <taxon>Candidatus Avimonoglobus</taxon>
    </lineage>
</organism>
<evidence type="ECO:0000256" key="1">
    <source>
        <dbReference type="ARBA" id="ARBA00023015"/>
    </source>
</evidence>
<keyword evidence="3" id="KW-0804">Transcription</keyword>
<dbReference type="PANTHER" id="PTHR30363">
    <property type="entry name" value="HTH-TYPE TRANSCRIPTIONAL REGULATOR SRLR-RELATED"/>
    <property type="match status" value="1"/>
</dbReference>
<dbReference type="InterPro" id="IPR018356">
    <property type="entry name" value="Tscrpt_reg_HTH_DeoR_CS"/>
</dbReference>
<protein>
    <submittedName>
        <fullName evidence="5">DeoR/GlpR transcriptional regulator</fullName>
    </submittedName>
</protein>
<reference evidence="5" key="2">
    <citation type="journal article" date="2021" name="PeerJ">
        <title>Extensive microbial diversity within the chicken gut microbiome revealed by metagenomics and culture.</title>
        <authorList>
            <person name="Gilroy R."/>
            <person name="Ravi A."/>
            <person name="Getino M."/>
            <person name="Pursley I."/>
            <person name="Horton D.L."/>
            <person name="Alikhan N.F."/>
            <person name="Baker D."/>
            <person name="Gharbi K."/>
            <person name="Hall N."/>
            <person name="Watson M."/>
            <person name="Adriaenssens E.M."/>
            <person name="Foster-Nyarko E."/>
            <person name="Jarju S."/>
            <person name="Secka A."/>
            <person name="Antonio M."/>
            <person name="Oren A."/>
            <person name="Chaudhuri R.R."/>
            <person name="La Ragione R."/>
            <person name="Hildebrand F."/>
            <person name="Pallen M.J."/>
        </authorList>
    </citation>
    <scope>NUCLEOTIDE SEQUENCE</scope>
    <source>
        <strain evidence="5">ChiSjej4B22-9803</strain>
    </source>
</reference>
<reference evidence="5" key="1">
    <citation type="submission" date="2020-10" db="EMBL/GenBank/DDBJ databases">
        <authorList>
            <person name="Gilroy R."/>
        </authorList>
    </citation>
    <scope>NUCLEOTIDE SEQUENCE</scope>
    <source>
        <strain evidence="5">ChiSjej4B22-9803</strain>
    </source>
</reference>
<dbReference type="GO" id="GO:0003700">
    <property type="term" value="F:DNA-binding transcription factor activity"/>
    <property type="evidence" value="ECO:0007669"/>
    <property type="project" value="InterPro"/>
</dbReference>
<sequence>MLTQERYDLILKAVNEKITVNVAELTHLTGASESTIRRDLIALDEMKLLTKIHGGATALRENYAIVEEDVFTKIQKNKEEKDRIAQYAASLVNDNDFVMIDAGTTTDRLIEYLDRTSKATFVTNGITHGEKLVRKGLKTYVLGGMIRPVTEAIVGTEALENLRRYNFTKCFVGVNGITVENGYTTPNIEEAAVKREILKHSYMKVILADYTKFGITASINFGDIGEACIITDRRPEEKYMDATVIKEAK</sequence>
<dbReference type="InterPro" id="IPR036390">
    <property type="entry name" value="WH_DNA-bd_sf"/>
</dbReference>
<dbReference type="Gene3D" id="3.40.50.1360">
    <property type="match status" value="1"/>
</dbReference>
<dbReference type="PANTHER" id="PTHR30363:SF56">
    <property type="entry name" value="TRANSCRIPTIONAL REGULATOR, DEOR FAMILY"/>
    <property type="match status" value="1"/>
</dbReference>
<dbReference type="PRINTS" id="PR00037">
    <property type="entry name" value="HTHLACR"/>
</dbReference>
<evidence type="ECO:0000256" key="3">
    <source>
        <dbReference type="ARBA" id="ARBA00023163"/>
    </source>
</evidence>
<accession>A0A9D1LUH8</accession>
<dbReference type="PROSITE" id="PS51000">
    <property type="entry name" value="HTH_DEOR_2"/>
    <property type="match status" value="1"/>
</dbReference>
<evidence type="ECO:0000259" key="4">
    <source>
        <dbReference type="PROSITE" id="PS51000"/>
    </source>
</evidence>
<evidence type="ECO:0000256" key="2">
    <source>
        <dbReference type="ARBA" id="ARBA00023125"/>
    </source>
</evidence>
<dbReference type="SUPFAM" id="SSF46785">
    <property type="entry name" value="Winged helix' DNA-binding domain"/>
    <property type="match status" value="1"/>
</dbReference>
<dbReference type="InterPro" id="IPR050313">
    <property type="entry name" value="Carb_Metab_HTH_regulators"/>
</dbReference>
<keyword evidence="1" id="KW-0805">Transcription regulation</keyword>
<dbReference type="InterPro" id="IPR014036">
    <property type="entry name" value="DeoR-like_C"/>
</dbReference>
<dbReference type="Pfam" id="PF08220">
    <property type="entry name" value="HTH_DeoR"/>
    <property type="match status" value="1"/>
</dbReference>
<dbReference type="PROSITE" id="PS00894">
    <property type="entry name" value="HTH_DEOR_1"/>
    <property type="match status" value="1"/>
</dbReference>
<dbReference type="GO" id="GO:0003677">
    <property type="term" value="F:DNA binding"/>
    <property type="evidence" value="ECO:0007669"/>
    <property type="project" value="UniProtKB-KW"/>
</dbReference>
<comment type="caution">
    <text evidence="5">The sequence shown here is derived from an EMBL/GenBank/DDBJ whole genome shotgun (WGS) entry which is preliminary data.</text>
</comment>
<feature type="domain" description="HTH deoR-type" evidence="4">
    <location>
        <begin position="3"/>
        <end position="58"/>
    </location>
</feature>
<keyword evidence="2" id="KW-0238">DNA-binding</keyword>